<feature type="region of interest" description="Disordered" evidence="1">
    <location>
        <begin position="1"/>
        <end position="56"/>
    </location>
</feature>
<dbReference type="STRING" id="670580.A0A1X6MXK3"/>
<dbReference type="EMBL" id="KZ110599">
    <property type="protein sequence ID" value="OSX61069.1"/>
    <property type="molecule type" value="Genomic_DNA"/>
</dbReference>
<organism evidence="2 3">
    <name type="scientific">Postia placenta MAD-698-R-SB12</name>
    <dbReference type="NCBI Taxonomy" id="670580"/>
    <lineage>
        <taxon>Eukaryota</taxon>
        <taxon>Fungi</taxon>
        <taxon>Dikarya</taxon>
        <taxon>Basidiomycota</taxon>
        <taxon>Agaricomycotina</taxon>
        <taxon>Agaricomycetes</taxon>
        <taxon>Polyporales</taxon>
        <taxon>Adustoporiaceae</taxon>
        <taxon>Rhodonia</taxon>
    </lineage>
</organism>
<proteinExistence type="predicted"/>
<dbReference type="OrthoDB" id="193931at2759"/>
<reference evidence="2 3" key="1">
    <citation type="submission" date="2017-04" db="EMBL/GenBank/DDBJ databases">
        <title>Genome Sequence of the Model Brown-Rot Fungus Postia placenta SB12.</title>
        <authorList>
            <consortium name="DOE Joint Genome Institute"/>
            <person name="Gaskell J."/>
            <person name="Kersten P."/>
            <person name="Larrondo L.F."/>
            <person name="Canessa P."/>
            <person name="Martinez D."/>
            <person name="Hibbett D."/>
            <person name="Schmoll M."/>
            <person name="Kubicek C.P."/>
            <person name="Martinez A.T."/>
            <person name="Yadav J."/>
            <person name="Master E."/>
            <person name="Magnuson J.K."/>
            <person name="James T."/>
            <person name="Yaver D."/>
            <person name="Berka R."/>
            <person name="Labutti K."/>
            <person name="Lipzen A."/>
            <person name="Aerts A."/>
            <person name="Barry K."/>
            <person name="Henrissat B."/>
            <person name="Blanchette R."/>
            <person name="Grigoriev I."/>
            <person name="Cullen D."/>
        </authorList>
    </citation>
    <scope>NUCLEOTIDE SEQUENCE [LARGE SCALE GENOMIC DNA]</scope>
    <source>
        <strain evidence="2 3">MAD-698-R-SB12</strain>
    </source>
</reference>
<dbReference type="GeneID" id="36330947"/>
<dbReference type="Proteomes" id="UP000194127">
    <property type="component" value="Unassembled WGS sequence"/>
</dbReference>
<keyword evidence="3" id="KW-1185">Reference proteome</keyword>
<feature type="compositionally biased region" description="Polar residues" evidence="1">
    <location>
        <begin position="409"/>
        <end position="437"/>
    </location>
</feature>
<sequence>MTLTINTDMLIERPPSRAHPPSPVGPRPQKPRPVSAFVTTPRPSQDPPQFFSPNLQARPMFPTLQRVQTDSAASPGQGHSQSAFAQLQARELPPPPVRRGSAPPPIGWAGLSPGVPRSNYRASMAAPSPVIHAPMPVQAPATPMLPMITAPKVPDVKLQQTFDQYADMVNLQAASWNASHVDRPTGSAREPLDDRMDITEDRVASGTGRAGPCEAMDTASRTSVMNDKENCAVNGTSPKAHRHDNAHNAGGLGFGHSVPMAKEMGNLVFFNEPAHKDQHKDKKDRRSRPPALDLYGTPLLQKRATFSMIGSPSPMSPPASLIGSPVVGEFKGWFSNLFHWKVQSYLLYSVSDIHTTRNETLRLLDLFGIVWVLEENHGWHVIKCRTDDTQDGPAALHKQVRFRIEVSPTAGSQGYSQPGATPRLSQNTMSPQASSASRFKAERMNGHESVIGLVLEKGAVSTFKMIYHRLRSEWRLDTLQSPLVAMMGGGTPSIEQRFMS</sequence>
<feature type="compositionally biased region" description="Pro residues" evidence="1">
    <location>
        <begin position="17"/>
        <end position="28"/>
    </location>
</feature>
<gene>
    <name evidence="2" type="ORF">POSPLADRAFT_1146878</name>
</gene>
<feature type="region of interest" description="Disordered" evidence="1">
    <location>
        <begin position="409"/>
        <end position="439"/>
    </location>
</feature>
<evidence type="ECO:0000256" key="1">
    <source>
        <dbReference type="SAM" id="MobiDB-lite"/>
    </source>
</evidence>
<evidence type="ECO:0000313" key="2">
    <source>
        <dbReference type="EMBL" id="OSX61069.1"/>
    </source>
</evidence>
<dbReference type="AlphaFoldDB" id="A0A1X6MXK3"/>
<protein>
    <submittedName>
        <fullName evidence="2">Uncharacterized protein</fullName>
    </submittedName>
</protein>
<evidence type="ECO:0000313" key="3">
    <source>
        <dbReference type="Proteomes" id="UP000194127"/>
    </source>
</evidence>
<name>A0A1X6MXK3_9APHY</name>
<dbReference type="RefSeq" id="XP_024337863.1">
    <property type="nucleotide sequence ID" value="XM_024485998.1"/>
</dbReference>
<feature type="region of interest" description="Disordered" evidence="1">
    <location>
        <begin position="272"/>
        <end position="293"/>
    </location>
</feature>
<accession>A0A1X6MXK3</accession>